<dbReference type="Proteomes" id="UP000708208">
    <property type="component" value="Unassembled WGS sequence"/>
</dbReference>
<accession>A0A8J2KE59</accession>
<evidence type="ECO:0000313" key="2">
    <source>
        <dbReference type="Proteomes" id="UP000708208"/>
    </source>
</evidence>
<gene>
    <name evidence="1" type="ORF">AFUS01_LOCUS13446</name>
</gene>
<dbReference type="AlphaFoldDB" id="A0A8J2KE59"/>
<comment type="caution">
    <text evidence="1">The sequence shown here is derived from an EMBL/GenBank/DDBJ whole genome shotgun (WGS) entry which is preliminary data.</text>
</comment>
<evidence type="ECO:0000313" key="1">
    <source>
        <dbReference type="EMBL" id="CAG7724419.1"/>
    </source>
</evidence>
<feature type="non-terminal residue" evidence="1">
    <location>
        <position position="1"/>
    </location>
</feature>
<name>A0A8J2KE59_9HEXA</name>
<sequence length="875" mass="100540">FRPVHKIIETDVTVHPTITLHPADIIVTTDNAVRSVSFCLSEDLKSTQGRQLHICIGFCPKTEREKQSLFRIAGFTNGTAQMIVRLSEIQALKICPEAEQATNVEEDTSSESSSSVDISAFIEYMNSYNPEEEYDPNNKIYFDQTDDTLTDSCLPENDVSQSEESIRSVIEDEKLTLHEQVLQIRDFWNLEPYKKHLCDFEVINAAISENELQLWKNLSDAVLPKLYLEDQIFHHYWNHHQRLHYQNISNVTFQFLLKDMQEFWSIWLSNIDFTESVKLAKRDSHGSRSGNEDNQWDILKSILYKKSQVLFTEYQNLVGNKGMVFGPCTGDFQTVHQSSENIYRNPYYGIQEADFHSRRGNTGKAFECIDNVIKMARDDNEMVLFSAHMKKFSRSVLWKKGSNSDWKNGVEMALIKCRFENLDLVQMEGAKQALIEAQKCVNLQMKNLQDFIDQHNQNLPILKENLSKTILFVQLETPDLNISEFLNSEVLSLQLNLSLINELLKCIDSTAKEITPEINPSSFSTLTRPGSEKLIQILIQNESKLELELFGLSLLQYLKASQGIQKPPNDSYKIAEGLVALLNTSFIPLASAFSISVGSGLIFEGFNDIVLSMLGESTEHEATEMINLINAGVLSLVSEDLEINVQTMEILHAAARSCHLVTSKLKSSPKYQLLDGPALVVFRLEKLTNFFSRVLHMMKFRTNEERSYFLMNNESKAIQTPFSLASSLEKSKVSQKVIEERIMERHESVYVKQIFEDAYDFAIAVVKRNIEECQGQIKYVDETKFLKSLVVDLEKTFENTWRTMTERISSEIKEKYRNIHDPSNNFFGGFQEILFGAVIRLVSHFQRQTRKKILSISQLSHQLRRKRTMMGTMNY</sequence>
<reference evidence="1" key="1">
    <citation type="submission" date="2021-06" db="EMBL/GenBank/DDBJ databases">
        <authorList>
            <person name="Hodson N. C."/>
            <person name="Mongue J. A."/>
            <person name="Jaron S. K."/>
        </authorList>
    </citation>
    <scope>NUCLEOTIDE SEQUENCE</scope>
</reference>
<keyword evidence="2" id="KW-1185">Reference proteome</keyword>
<organism evidence="1 2">
    <name type="scientific">Allacma fusca</name>
    <dbReference type="NCBI Taxonomy" id="39272"/>
    <lineage>
        <taxon>Eukaryota</taxon>
        <taxon>Metazoa</taxon>
        <taxon>Ecdysozoa</taxon>
        <taxon>Arthropoda</taxon>
        <taxon>Hexapoda</taxon>
        <taxon>Collembola</taxon>
        <taxon>Symphypleona</taxon>
        <taxon>Sminthuridae</taxon>
        <taxon>Allacma</taxon>
    </lineage>
</organism>
<proteinExistence type="predicted"/>
<protein>
    <submittedName>
        <fullName evidence="1">Uncharacterized protein</fullName>
    </submittedName>
</protein>
<dbReference type="EMBL" id="CAJVCH010109574">
    <property type="protein sequence ID" value="CAG7724419.1"/>
    <property type="molecule type" value="Genomic_DNA"/>
</dbReference>